<evidence type="ECO:0000256" key="1">
    <source>
        <dbReference type="ARBA" id="ARBA00005640"/>
    </source>
</evidence>
<dbReference type="EMBL" id="JANAVB010009198">
    <property type="protein sequence ID" value="KAJ6840703.1"/>
    <property type="molecule type" value="Genomic_DNA"/>
</dbReference>
<reference evidence="5" key="2">
    <citation type="submission" date="2023-04" db="EMBL/GenBank/DDBJ databases">
        <authorList>
            <person name="Bruccoleri R.E."/>
            <person name="Oakeley E.J."/>
            <person name="Faust A.-M."/>
            <person name="Dessus-Babus S."/>
            <person name="Altorfer M."/>
            <person name="Burckhardt D."/>
            <person name="Oertli M."/>
            <person name="Naumann U."/>
            <person name="Petersen F."/>
            <person name="Wong J."/>
        </authorList>
    </citation>
    <scope>NUCLEOTIDE SEQUENCE</scope>
    <source>
        <strain evidence="5">GSM-AAB239-AS_SAM_17_03QT</strain>
        <tissue evidence="5">Leaf</tissue>
    </source>
</reference>
<keyword evidence="2 4" id="KW-0689">Ribosomal protein</keyword>
<dbReference type="GO" id="GO:0022625">
    <property type="term" value="C:cytosolic large ribosomal subunit"/>
    <property type="evidence" value="ECO:0007669"/>
    <property type="project" value="TreeGrafter"/>
</dbReference>
<dbReference type="PANTHER" id="PTHR11722:SF0">
    <property type="entry name" value="LARGE RIBOSOMAL SUBUNIT PROTEIN EL13"/>
    <property type="match status" value="1"/>
</dbReference>
<proteinExistence type="inferred from homology"/>
<comment type="caution">
    <text evidence="5">The sequence shown here is derived from an EMBL/GenBank/DDBJ whole genome shotgun (WGS) entry which is preliminary data.</text>
</comment>
<organism evidence="5 6">
    <name type="scientific">Iris pallida</name>
    <name type="common">Sweet iris</name>
    <dbReference type="NCBI Taxonomy" id="29817"/>
    <lineage>
        <taxon>Eukaryota</taxon>
        <taxon>Viridiplantae</taxon>
        <taxon>Streptophyta</taxon>
        <taxon>Embryophyta</taxon>
        <taxon>Tracheophyta</taxon>
        <taxon>Spermatophyta</taxon>
        <taxon>Magnoliopsida</taxon>
        <taxon>Liliopsida</taxon>
        <taxon>Asparagales</taxon>
        <taxon>Iridaceae</taxon>
        <taxon>Iridoideae</taxon>
        <taxon>Irideae</taxon>
        <taxon>Iris</taxon>
    </lineage>
</organism>
<evidence type="ECO:0000313" key="5">
    <source>
        <dbReference type="EMBL" id="KAJ6840703.1"/>
    </source>
</evidence>
<gene>
    <name evidence="5" type="ORF">M6B38_118240</name>
</gene>
<keyword evidence="3 4" id="KW-0687">Ribonucleoprotein</keyword>
<keyword evidence="6" id="KW-1185">Reference proteome</keyword>
<dbReference type="GO" id="GO:0006412">
    <property type="term" value="P:translation"/>
    <property type="evidence" value="ECO:0007669"/>
    <property type="project" value="InterPro"/>
</dbReference>
<dbReference type="InterPro" id="IPR018256">
    <property type="entry name" value="Ribosomal_eL13_CS"/>
</dbReference>
<dbReference type="FunFam" id="1.20.5.110:FF:000003">
    <property type="entry name" value="60S ribosomal protein L13"/>
    <property type="match status" value="1"/>
</dbReference>
<protein>
    <recommendedName>
        <fullName evidence="4">60S ribosomal protein L13</fullName>
    </recommendedName>
</protein>
<dbReference type="Gene3D" id="1.20.5.110">
    <property type="match status" value="1"/>
</dbReference>
<dbReference type="GO" id="GO:0003735">
    <property type="term" value="F:structural constituent of ribosome"/>
    <property type="evidence" value="ECO:0007669"/>
    <property type="project" value="InterPro"/>
</dbReference>
<evidence type="ECO:0000256" key="2">
    <source>
        <dbReference type="ARBA" id="ARBA00022980"/>
    </source>
</evidence>
<name>A0AAX6HIL3_IRIPA</name>
<dbReference type="InterPro" id="IPR001380">
    <property type="entry name" value="Ribosomal_eL13"/>
</dbReference>
<dbReference type="Proteomes" id="UP001140949">
    <property type="component" value="Unassembled WGS sequence"/>
</dbReference>
<dbReference type="PROSITE" id="PS01104">
    <property type="entry name" value="RIBOSOMAL_L13E"/>
    <property type="match status" value="1"/>
</dbReference>
<sequence length="141" mass="16124">MKKRAGRGFTLDELKMAGIPKKWAPTVGISVDHRRKNRSLEGLQANVQRLKEYKSKLVIFPRRSGKIKSGDSSAEELTSATQVQEYMPITREKPTVSVVKVTEEMKAFRAYQKLRVERTNQRHLGARLKRAAEAEKEEKKA</sequence>
<reference evidence="5" key="1">
    <citation type="journal article" date="2023" name="GigaByte">
        <title>Genome assembly of the bearded iris, Iris pallida Lam.</title>
        <authorList>
            <person name="Bruccoleri R.E."/>
            <person name="Oakeley E.J."/>
            <person name="Faust A.M.E."/>
            <person name="Altorfer M."/>
            <person name="Dessus-Babus S."/>
            <person name="Burckhardt D."/>
            <person name="Oertli M."/>
            <person name="Naumann U."/>
            <person name="Petersen F."/>
            <person name="Wong J."/>
        </authorList>
    </citation>
    <scope>NUCLEOTIDE SEQUENCE</scope>
    <source>
        <strain evidence="5">GSM-AAB239-AS_SAM_17_03QT</strain>
    </source>
</reference>
<dbReference type="PANTHER" id="PTHR11722">
    <property type="entry name" value="60S RIBOSOMAL PROTEIN L13"/>
    <property type="match status" value="1"/>
</dbReference>
<evidence type="ECO:0000256" key="3">
    <source>
        <dbReference type="ARBA" id="ARBA00023274"/>
    </source>
</evidence>
<accession>A0AAX6HIL3</accession>
<evidence type="ECO:0000313" key="6">
    <source>
        <dbReference type="Proteomes" id="UP001140949"/>
    </source>
</evidence>
<comment type="similarity">
    <text evidence="1 4">Belongs to the eukaryotic ribosomal protein eL13 family.</text>
</comment>
<evidence type="ECO:0000256" key="4">
    <source>
        <dbReference type="RuleBase" id="RU000572"/>
    </source>
</evidence>
<dbReference type="AlphaFoldDB" id="A0AAX6HIL3"/>
<dbReference type="GO" id="GO:0003723">
    <property type="term" value="F:RNA binding"/>
    <property type="evidence" value="ECO:0007669"/>
    <property type="project" value="TreeGrafter"/>
</dbReference>
<dbReference type="Pfam" id="PF01294">
    <property type="entry name" value="Ribosomal_L13e"/>
    <property type="match status" value="1"/>
</dbReference>